<dbReference type="Gene3D" id="3.40.190.10">
    <property type="entry name" value="Periplasmic binding protein-like II"/>
    <property type="match status" value="1"/>
</dbReference>
<reference evidence="4 5" key="2">
    <citation type="submission" date="2014-09" db="EMBL/GenBank/DDBJ databases">
        <authorList>
            <consortium name="NBRP consortium"/>
            <person name="Sawabe T."/>
            <person name="Meirelles P."/>
            <person name="Nakanishi M."/>
            <person name="Sayaka M."/>
            <person name="Hattori M."/>
            <person name="Ohkuma M."/>
        </authorList>
    </citation>
    <scope>NUCLEOTIDE SEQUENCE [LARGE SCALE GENOMIC DNA]</scope>
    <source>
        <strain evidence="4 5">JCM 19240</strain>
    </source>
</reference>
<dbReference type="InterPro" id="IPR036390">
    <property type="entry name" value="WH_DNA-bd_sf"/>
</dbReference>
<dbReference type="SUPFAM" id="SSF46785">
    <property type="entry name" value="Winged helix' DNA-binding domain"/>
    <property type="match status" value="1"/>
</dbReference>
<feature type="domain" description="Transcriptional regulator SgrR N-terminal HTH" evidence="3">
    <location>
        <begin position="5"/>
        <end position="116"/>
    </location>
</feature>
<evidence type="ECO:0000313" key="5">
    <source>
        <dbReference type="Proteomes" id="UP000029224"/>
    </source>
</evidence>
<sequence length="534" mass="61293">MINKRKLELYENLFRHLGPGDHTITVSAIAETMNCSERHARTLLKQMSDRGWLDWKPARGRGIKGTLTCLLEPLQACYNEVDLATEQGKYDIAHKLIGFNDRNVASALKQYLTHATIESENTVHAPFHRKLSWLHPHHAMERTERHLIHEVFQTLVTSSKERFAGELAHSWIHCQYHRSWTFYLRTGVVFHDQTPLSAIDVVESLQALTASPYWSRLYDHIDSIRADAPYQITIELTEPDPHFLALLCRSEAAILPKSMVHRAESIYKPIGSGAFSVTVNSEKLLRLTRHSQYSGSNALVEHIELWIHEEWAKDKKCAENFFFLNDEEETYKVATADIGYFFLLINHRELQNTKFKHQLESLFSEEQPSALCSPLPLEFSYENNNENRTFANKLNEGLAQGGSQGHGTQVIYGHPKANQALSIGGIRLEGDRATSLFAFFKLYPHWLNNLNWKQQDMLSKALSAVRHTHNSTERERLLDELLVWLYQDNVLAIIKSEDLTLTIPSRIRGVEINSIGWCNFSRLWIQQKPSTTGA</sequence>
<dbReference type="Proteomes" id="UP000029224">
    <property type="component" value="Unassembled WGS sequence"/>
</dbReference>
<dbReference type="Pfam" id="PF00496">
    <property type="entry name" value="SBP_bac_5"/>
    <property type="match status" value="1"/>
</dbReference>
<dbReference type="SUPFAM" id="SSF53850">
    <property type="entry name" value="Periplasmic binding protein-like II"/>
    <property type="match status" value="1"/>
</dbReference>
<protein>
    <submittedName>
        <fullName evidence="4">Oligopeptide ABC transporter</fullName>
    </submittedName>
</protein>
<dbReference type="InterPro" id="IPR000914">
    <property type="entry name" value="SBP_5_dom"/>
</dbReference>
<evidence type="ECO:0000256" key="1">
    <source>
        <dbReference type="ARBA" id="ARBA00023125"/>
    </source>
</evidence>
<dbReference type="GO" id="GO:1904680">
    <property type="term" value="F:peptide transmembrane transporter activity"/>
    <property type="evidence" value="ECO:0007669"/>
    <property type="project" value="TreeGrafter"/>
</dbReference>
<keyword evidence="5" id="KW-1185">Reference proteome</keyword>
<proteinExistence type="predicted"/>
<dbReference type="InterPro" id="IPR039424">
    <property type="entry name" value="SBP_5"/>
</dbReference>
<dbReference type="PANTHER" id="PTHR30290">
    <property type="entry name" value="PERIPLASMIC BINDING COMPONENT OF ABC TRANSPORTER"/>
    <property type="match status" value="1"/>
</dbReference>
<dbReference type="GO" id="GO:0003677">
    <property type="term" value="F:DNA binding"/>
    <property type="evidence" value="ECO:0007669"/>
    <property type="project" value="UniProtKB-KW"/>
</dbReference>
<dbReference type="PANTHER" id="PTHR30290:SF72">
    <property type="entry name" value="HTH-TYPE TRANSCRIPTIONAL REGULATOR SGRR"/>
    <property type="match status" value="1"/>
</dbReference>
<gene>
    <name evidence="4" type="ORF">JCM19240_5452</name>
</gene>
<dbReference type="Pfam" id="PF12793">
    <property type="entry name" value="SgrR_N"/>
    <property type="match status" value="1"/>
</dbReference>
<comment type="caution">
    <text evidence="4">The sequence shown here is derived from an EMBL/GenBank/DDBJ whole genome shotgun (WGS) entry which is preliminary data.</text>
</comment>
<reference evidence="4 5" key="1">
    <citation type="submission" date="2014-09" db="EMBL/GenBank/DDBJ databases">
        <title>Vibrio maritimus JCM 19240. (C210) whole genome shotgun sequence.</title>
        <authorList>
            <person name="Sawabe T."/>
            <person name="Meirelles P."/>
            <person name="Nakanishi M."/>
            <person name="Sayaka M."/>
            <person name="Hattori M."/>
            <person name="Ohkuma M."/>
        </authorList>
    </citation>
    <scope>NUCLEOTIDE SEQUENCE [LARGE SCALE GENOMIC DNA]</scope>
    <source>
        <strain evidence="4 5">JCM 19240</strain>
    </source>
</reference>
<evidence type="ECO:0000313" key="4">
    <source>
        <dbReference type="EMBL" id="GAL32021.1"/>
    </source>
</evidence>
<dbReference type="EMBL" id="BBMT01000001">
    <property type="protein sequence ID" value="GAL32021.1"/>
    <property type="molecule type" value="Genomic_DNA"/>
</dbReference>
<dbReference type="InterPro" id="IPR025370">
    <property type="entry name" value="SgrR_HTH_N"/>
</dbReference>
<feature type="domain" description="Solute-binding protein family 5" evidence="2">
    <location>
        <begin position="165"/>
        <end position="309"/>
    </location>
</feature>
<accession>A0A090SWH9</accession>
<dbReference type="GO" id="GO:0015833">
    <property type="term" value="P:peptide transport"/>
    <property type="evidence" value="ECO:0007669"/>
    <property type="project" value="TreeGrafter"/>
</dbReference>
<dbReference type="AlphaFoldDB" id="A0A090SWH9"/>
<organism evidence="4 5">
    <name type="scientific">Vibrio maritimus</name>
    <dbReference type="NCBI Taxonomy" id="990268"/>
    <lineage>
        <taxon>Bacteria</taxon>
        <taxon>Pseudomonadati</taxon>
        <taxon>Pseudomonadota</taxon>
        <taxon>Gammaproteobacteria</taxon>
        <taxon>Vibrionales</taxon>
        <taxon>Vibrionaceae</taxon>
        <taxon>Vibrio</taxon>
    </lineage>
</organism>
<evidence type="ECO:0000259" key="3">
    <source>
        <dbReference type="Pfam" id="PF12793"/>
    </source>
</evidence>
<keyword evidence="1" id="KW-0238">DNA-binding</keyword>
<name>A0A090SWH9_9VIBR</name>
<evidence type="ECO:0000259" key="2">
    <source>
        <dbReference type="Pfam" id="PF00496"/>
    </source>
</evidence>